<accession>A0A3G4ZV24</accession>
<dbReference type="EMBL" id="MK072094">
    <property type="protein sequence ID" value="AYV78745.1"/>
    <property type="molecule type" value="Genomic_DNA"/>
</dbReference>
<sequence length="110" mass="13001">MSKVINISVKELRKKNYNNLLEWLDASKKHIYIGRDMSFYIKGATQSKWHNPFNVKKYGREECLKLYEKYLRNNKELMNDIKELDGCILGCWCAPLSCHGDILMKVLNEK</sequence>
<organism evidence="2">
    <name type="scientific">Edafosvirus sp</name>
    <dbReference type="NCBI Taxonomy" id="2487765"/>
    <lineage>
        <taxon>Viruses</taxon>
        <taxon>Varidnaviria</taxon>
        <taxon>Bamfordvirae</taxon>
        <taxon>Nucleocytoviricota</taxon>
        <taxon>Megaviricetes</taxon>
        <taxon>Imitervirales</taxon>
        <taxon>Mimiviridae</taxon>
        <taxon>Klosneuvirinae</taxon>
    </lineage>
</organism>
<dbReference type="Pfam" id="PF14216">
    <property type="entry name" value="DUF4326"/>
    <property type="match status" value="1"/>
</dbReference>
<protein>
    <recommendedName>
        <fullName evidence="1">DUF4326 domain-containing protein</fullName>
    </recommendedName>
</protein>
<name>A0A3G4ZV24_9VIRU</name>
<dbReference type="InterPro" id="IPR025475">
    <property type="entry name" value="DUF4326"/>
</dbReference>
<evidence type="ECO:0000259" key="1">
    <source>
        <dbReference type="Pfam" id="PF14216"/>
    </source>
</evidence>
<gene>
    <name evidence="2" type="ORF">Edafosvirus29_9</name>
</gene>
<evidence type="ECO:0000313" key="2">
    <source>
        <dbReference type="EMBL" id="AYV78745.1"/>
    </source>
</evidence>
<reference evidence="2" key="1">
    <citation type="submission" date="2018-10" db="EMBL/GenBank/DDBJ databases">
        <title>Hidden diversity of soil giant viruses.</title>
        <authorList>
            <person name="Schulz F."/>
            <person name="Alteio L."/>
            <person name="Goudeau D."/>
            <person name="Ryan E.M."/>
            <person name="Malmstrom R.R."/>
            <person name="Blanchard J."/>
            <person name="Woyke T."/>
        </authorList>
    </citation>
    <scope>NUCLEOTIDE SEQUENCE</scope>
    <source>
        <strain evidence="2">EDV1</strain>
    </source>
</reference>
<feature type="domain" description="DUF4326" evidence="1">
    <location>
        <begin position="27"/>
        <end position="105"/>
    </location>
</feature>
<proteinExistence type="predicted"/>